<reference evidence="1" key="1">
    <citation type="submission" date="2020-09" db="EMBL/GenBank/DDBJ databases">
        <authorList>
            <person name="Kikuchi T."/>
        </authorList>
    </citation>
    <scope>NUCLEOTIDE SEQUENCE</scope>
    <source>
        <strain evidence="1">SH1</strain>
    </source>
</reference>
<dbReference type="EMBL" id="CAJFCW020000005">
    <property type="protein sequence ID" value="CAG9118045.1"/>
    <property type="molecule type" value="Genomic_DNA"/>
</dbReference>
<keyword evidence="2" id="KW-1185">Reference proteome</keyword>
<organism evidence="1 2">
    <name type="scientific">Bursaphelenchus okinawaensis</name>
    <dbReference type="NCBI Taxonomy" id="465554"/>
    <lineage>
        <taxon>Eukaryota</taxon>
        <taxon>Metazoa</taxon>
        <taxon>Ecdysozoa</taxon>
        <taxon>Nematoda</taxon>
        <taxon>Chromadorea</taxon>
        <taxon>Rhabditida</taxon>
        <taxon>Tylenchina</taxon>
        <taxon>Tylenchomorpha</taxon>
        <taxon>Aphelenchoidea</taxon>
        <taxon>Aphelenchoididae</taxon>
        <taxon>Bursaphelenchus</taxon>
    </lineage>
</organism>
<dbReference type="Proteomes" id="UP000783686">
    <property type="component" value="Unassembled WGS sequence"/>
</dbReference>
<accession>A0A811L757</accession>
<dbReference type="Proteomes" id="UP000614601">
    <property type="component" value="Unassembled WGS sequence"/>
</dbReference>
<evidence type="ECO:0000313" key="1">
    <source>
        <dbReference type="EMBL" id="CAD5223499.1"/>
    </source>
</evidence>
<proteinExistence type="predicted"/>
<dbReference type="EMBL" id="CAJFDH010000005">
    <property type="protein sequence ID" value="CAD5223499.1"/>
    <property type="molecule type" value="Genomic_DNA"/>
</dbReference>
<gene>
    <name evidence="1" type="ORF">BOKJ2_LOCUS10269</name>
</gene>
<sequence length="69" mass="7635">MDRNNNSTGSFSQRTETFVPLLQVRGNVLNRHSATVGHRVPGVVSRISLNDSQHLSTARFSARELPFNG</sequence>
<evidence type="ECO:0000313" key="2">
    <source>
        <dbReference type="Proteomes" id="UP000614601"/>
    </source>
</evidence>
<name>A0A811L757_9BILA</name>
<comment type="caution">
    <text evidence="1">The sequence shown here is derived from an EMBL/GenBank/DDBJ whole genome shotgun (WGS) entry which is preliminary data.</text>
</comment>
<dbReference type="AlphaFoldDB" id="A0A811L757"/>
<protein>
    <submittedName>
        <fullName evidence="1">Uncharacterized protein</fullName>
    </submittedName>
</protein>